<keyword evidence="1" id="KW-0175">Coiled coil</keyword>
<keyword evidence="3" id="KW-1185">Reference proteome</keyword>
<dbReference type="Proteomes" id="UP001163152">
    <property type="component" value="Chromosome"/>
</dbReference>
<reference evidence="2" key="1">
    <citation type="submission" date="2022-12" db="EMBL/GenBank/DDBJ databases">
        <title>Polyphasic identification of a Novel Hot-Spring Cyanobacterium Ocullathermofonsia sinensis gen nov. sp. nov. and Genomic Insights on its Adaptations to the Thermal Habitat.</title>
        <authorList>
            <person name="Daroch M."/>
            <person name="Tang J."/>
            <person name="Jiang Y."/>
        </authorList>
    </citation>
    <scope>NUCLEOTIDE SEQUENCE</scope>
    <source>
        <strain evidence="2">PKUAC-SCTA174</strain>
    </source>
</reference>
<evidence type="ECO:0000256" key="1">
    <source>
        <dbReference type="SAM" id="Coils"/>
    </source>
</evidence>
<dbReference type="KEGG" id="tsin:OXH18_14505"/>
<protein>
    <submittedName>
        <fullName evidence="2">Uncharacterized protein</fullName>
    </submittedName>
</protein>
<sequence length="106" mass="11839">MKIVWEQSIYVGNAPVFCSICGCQSYPVRNQNNQLLLAVIYNKQGVALGEACRDCVASGSVGIRSRLEERIQSLQAKIAELQTLAETEIQTPSLEQEFQAYRRDTV</sequence>
<feature type="coiled-coil region" evidence="1">
    <location>
        <begin position="64"/>
        <end position="91"/>
    </location>
</feature>
<proteinExistence type="predicted"/>
<name>A0A9E8Z8F0_9CYAN</name>
<dbReference type="PROSITE" id="PS51257">
    <property type="entry name" value="PROKAR_LIPOPROTEIN"/>
    <property type="match status" value="1"/>
</dbReference>
<accession>A0A9E8Z8F0</accession>
<organism evidence="2 3">
    <name type="scientific">Thermocoleostomius sinensis A174</name>
    <dbReference type="NCBI Taxonomy" id="2016057"/>
    <lineage>
        <taxon>Bacteria</taxon>
        <taxon>Bacillati</taxon>
        <taxon>Cyanobacteriota</taxon>
        <taxon>Cyanophyceae</taxon>
        <taxon>Oculatellales</taxon>
        <taxon>Oculatellaceae</taxon>
        <taxon>Thermocoleostomius</taxon>
    </lineage>
</organism>
<dbReference type="AlphaFoldDB" id="A0A9E8Z8F0"/>
<gene>
    <name evidence="2" type="ORF">OXH18_14505</name>
</gene>
<evidence type="ECO:0000313" key="2">
    <source>
        <dbReference type="EMBL" id="WAL58393.1"/>
    </source>
</evidence>
<evidence type="ECO:0000313" key="3">
    <source>
        <dbReference type="Proteomes" id="UP001163152"/>
    </source>
</evidence>
<dbReference type="EMBL" id="CP113797">
    <property type="protein sequence ID" value="WAL58393.1"/>
    <property type="molecule type" value="Genomic_DNA"/>
</dbReference>
<dbReference type="RefSeq" id="WP_268607808.1">
    <property type="nucleotide sequence ID" value="NZ_CP113797.1"/>
</dbReference>